<name>A0A5A7MP22_9PROT</name>
<dbReference type="EMBL" id="BKCL01000003">
    <property type="protein sequence ID" value="GEQ97740.1"/>
    <property type="molecule type" value="Genomic_DNA"/>
</dbReference>
<organism evidence="1 2">
    <name type="scientific">Iodidimonas gelatinilytica</name>
    <dbReference type="NCBI Taxonomy" id="1236966"/>
    <lineage>
        <taxon>Bacteria</taxon>
        <taxon>Pseudomonadati</taxon>
        <taxon>Pseudomonadota</taxon>
        <taxon>Alphaproteobacteria</taxon>
        <taxon>Iodidimonadales</taxon>
        <taxon>Iodidimonadaceae</taxon>
        <taxon>Iodidimonas</taxon>
    </lineage>
</organism>
<proteinExistence type="predicted"/>
<accession>A0A5A7MP22</accession>
<protein>
    <submittedName>
        <fullName evidence="1">Uncharacterized protein</fullName>
    </submittedName>
</protein>
<dbReference type="Proteomes" id="UP000322084">
    <property type="component" value="Unassembled WGS sequence"/>
</dbReference>
<reference evidence="1 2" key="1">
    <citation type="submission" date="2019-09" db="EMBL/GenBank/DDBJ databases">
        <title>NBRP : Genome information of microbial organism related human and environment.</title>
        <authorList>
            <person name="Hattori M."/>
            <person name="Oshima K."/>
            <person name="Inaba H."/>
            <person name="Suda W."/>
            <person name="Sakamoto M."/>
            <person name="Iino T."/>
            <person name="Kitahara M."/>
            <person name="Oshida Y."/>
            <person name="Iida T."/>
            <person name="Kudo T."/>
            <person name="Itoh T."/>
            <person name="Ohkuma M."/>
        </authorList>
    </citation>
    <scope>NUCLEOTIDE SEQUENCE [LARGE SCALE GENOMIC DNA]</scope>
    <source>
        <strain evidence="1 2">Hi-2</strain>
    </source>
</reference>
<sequence>MIAGVGIDAHMDHVQGCGRTVIPTHPFVIPGLDPGIQFFLYHTLRQAMLDSGSSPGVTDLDGYGAQSGCADSIVLHKALWNFSLSVVTPL</sequence>
<gene>
    <name evidence="1" type="ORF">JCM17844_13770</name>
</gene>
<evidence type="ECO:0000313" key="2">
    <source>
        <dbReference type="Proteomes" id="UP000322084"/>
    </source>
</evidence>
<comment type="caution">
    <text evidence="1">The sequence shown here is derived from an EMBL/GenBank/DDBJ whole genome shotgun (WGS) entry which is preliminary data.</text>
</comment>
<evidence type="ECO:0000313" key="1">
    <source>
        <dbReference type="EMBL" id="GEQ97740.1"/>
    </source>
</evidence>
<dbReference type="RefSeq" id="WP_150000149.1">
    <property type="nucleotide sequence ID" value="NZ_BKCL01000003.1"/>
</dbReference>
<dbReference type="AlphaFoldDB" id="A0A5A7MP22"/>